<evidence type="ECO:0000256" key="3">
    <source>
        <dbReference type="ARBA" id="ARBA00022553"/>
    </source>
</evidence>
<dbReference type="SUPFAM" id="SSF103190">
    <property type="entry name" value="Sensory domain-like"/>
    <property type="match status" value="2"/>
</dbReference>
<keyword evidence="9" id="KW-0812">Transmembrane</keyword>
<keyword evidence="9" id="KW-0472">Membrane</keyword>
<protein>
    <submittedName>
        <fullName evidence="13">Sensor domain-containing diguanylate cyclase</fullName>
    </submittedName>
</protein>
<dbReference type="PANTHER" id="PTHR46663:SF2">
    <property type="entry name" value="GGDEF DOMAIN-CONTAINING PROTEIN"/>
    <property type="match status" value="1"/>
</dbReference>
<dbReference type="PROSITE" id="PS50112">
    <property type="entry name" value="PAS"/>
    <property type="match status" value="1"/>
</dbReference>
<dbReference type="Pfam" id="PF00990">
    <property type="entry name" value="GGDEF"/>
    <property type="match status" value="1"/>
</dbReference>
<dbReference type="FunFam" id="3.30.70.270:FF:000001">
    <property type="entry name" value="Diguanylate cyclase domain protein"/>
    <property type="match status" value="1"/>
</dbReference>
<dbReference type="NCBIfam" id="TIGR00254">
    <property type="entry name" value="GGDEF"/>
    <property type="match status" value="1"/>
</dbReference>
<sequence>MKNNHDLLLTTQCKKLTPYLWPLLLGFLIILSVASYYNYHWHKQSLISERTTVAKQAALKGQLLLEKILQQKFQHIEDSIRLLAENSPLKHYAQTHSAEMRQIVEQQWILLSQNSGLYTQIRFIDPQGMEKIRINYNAESGEAAVANKLQYKGNRPYMLEAKNLKPSEVAVIAFDVESEFGQIVRPLKQAGRVITPLTIDGQRLGYVLFNLDMSEVMSLIDEQERVNQLSIEVMTNDGHYIRSEDPAHAYGHVLPSRQKFSLALSDNNTWQKMQADSEGVLRLDKGYLTYRWVNFNLRQRLMPHSTQRLLILTHIRDNDIQLATHEAISTANSSWLLRLALILSISIVASLWLQRWLTRFKTQKLMLSAISSMSSVIITDQNNRLVGVNRAFEQLTGYQSGDIVKKVPEMFEAINQSFEEFQGSVKSIIANHGRWQGEMRCICADGRTLNIWLEASAIHSGKGQQNVDYYVANFIDITKQKRLESQLVKLSNTDALTGAYNRRRFDEELNRLSRIADRYANNQFCLAILDLDHFKAVNDTHGHDVGDEVLKTVVSHIHPLLRETDFFARLGGEEFAVLMPHTEISAAISVAERLRNEIEHTNIVPKVTMSIGVVAYQANMPETELYRRADIALYQAKALGRNRVMSDDSQRVDNTTNLNLISGAATVTL</sequence>
<dbReference type="InterPro" id="IPR029787">
    <property type="entry name" value="Nucleotide_cyclase"/>
</dbReference>
<dbReference type="PROSITE" id="PS50887">
    <property type="entry name" value="GGDEF"/>
    <property type="match status" value="1"/>
</dbReference>
<dbReference type="GO" id="GO:0016301">
    <property type="term" value="F:kinase activity"/>
    <property type="evidence" value="ECO:0007669"/>
    <property type="project" value="UniProtKB-KW"/>
</dbReference>
<comment type="subcellular location">
    <subcellularLocation>
        <location evidence="2">Membrane</location>
    </subcellularLocation>
</comment>
<feature type="transmembrane region" description="Helical" evidence="9">
    <location>
        <begin position="335"/>
        <end position="353"/>
    </location>
</feature>
<keyword evidence="8" id="KW-0902">Two-component regulatory system</keyword>
<evidence type="ECO:0000259" key="10">
    <source>
        <dbReference type="PROSITE" id="PS50112"/>
    </source>
</evidence>
<reference evidence="13 14" key="1">
    <citation type="submission" date="2018-07" db="EMBL/GenBank/DDBJ databases">
        <title>Corallincola holothuriorum sp. nov., a new facultative anaerobe isolated from sea cucumber Apostichopus japonicus.</title>
        <authorList>
            <person name="Xia H."/>
        </authorList>
    </citation>
    <scope>NUCLEOTIDE SEQUENCE [LARGE SCALE GENOMIC DNA]</scope>
    <source>
        <strain evidence="13 14">C4</strain>
    </source>
</reference>
<dbReference type="GO" id="GO:0005524">
    <property type="term" value="F:ATP binding"/>
    <property type="evidence" value="ECO:0007669"/>
    <property type="project" value="UniProtKB-KW"/>
</dbReference>
<dbReference type="SUPFAM" id="SSF55073">
    <property type="entry name" value="Nucleotide cyclase"/>
    <property type="match status" value="1"/>
</dbReference>
<dbReference type="SMART" id="SM00267">
    <property type="entry name" value="GGDEF"/>
    <property type="match status" value="1"/>
</dbReference>
<evidence type="ECO:0000259" key="11">
    <source>
        <dbReference type="PROSITE" id="PS50113"/>
    </source>
</evidence>
<dbReference type="OrthoDB" id="9812260at2"/>
<dbReference type="InterPro" id="IPR000160">
    <property type="entry name" value="GGDEF_dom"/>
</dbReference>
<dbReference type="SMART" id="SM00086">
    <property type="entry name" value="PAC"/>
    <property type="match status" value="1"/>
</dbReference>
<keyword evidence="9" id="KW-1133">Transmembrane helix</keyword>
<organism evidence="13 14">
    <name type="scientific">Corallincola holothuriorum</name>
    <dbReference type="NCBI Taxonomy" id="2282215"/>
    <lineage>
        <taxon>Bacteria</taxon>
        <taxon>Pseudomonadati</taxon>
        <taxon>Pseudomonadota</taxon>
        <taxon>Gammaproteobacteria</taxon>
        <taxon>Alteromonadales</taxon>
        <taxon>Psychromonadaceae</taxon>
        <taxon>Corallincola</taxon>
    </lineage>
</organism>
<dbReference type="NCBIfam" id="TIGR00229">
    <property type="entry name" value="sensory_box"/>
    <property type="match status" value="1"/>
</dbReference>
<feature type="domain" description="GGDEF" evidence="12">
    <location>
        <begin position="522"/>
        <end position="649"/>
    </location>
</feature>
<proteinExistence type="predicted"/>
<keyword evidence="14" id="KW-1185">Reference proteome</keyword>
<dbReference type="RefSeq" id="WP_114339297.1">
    <property type="nucleotide sequence ID" value="NZ_QPID01000010.1"/>
</dbReference>
<keyword evidence="4" id="KW-0808">Transferase</keyword>
<gene>
    <name evidence="13" type="ORF">DU002_15395</name>
</gene>
<dbReference type="Gene3D" id="3.30.450.20">
    <property type="entry name" value="PAS domain"/>
    <property type="match status" value="3"/>
</dbReference>
<dbReference type="InterPro" id="IPR043128">
    <property type="entry name" value="Rev_trsase/Diguanyl_cyclase"/>
</dbReference>
<dbReference type="Pfam" id="PF13426">
    <property type="entry name" value="PAS_9"/>
    <property type="match status" value="1"/>
</dbReference>
<evidence type="ECO:0000256" key="7">
    <source>
        <dbReference type="ARBA" id="ARBA00022840"/>
    </source>
</evidence>
<accession>A0A368N785</accession>
<dbReference type="CDD" id="cd00130">
    <property type="entry name" value="PAS"/>
    <property type="match status" value="1"/>
</dbReference>
<dbReference type="InterPro" id="IPR000700">
    <property type="entry name" value="PAS-assoc_C"/>
</dbReference>
<evidence type="ECO:0000256" key="2">
    <source>
        <dbReference type="ARBA" id="ARBA00004370"/>
    </source>
</evidence>
<evidence type="ECO:0000313" key="13">
    <source>
        <dbReference type="EMBL" id="RCU45441.1"/>
    </source>
</evidence>
<dbReference type="Pfam" id="PF21623">
    <property type="entry name" value="HK_sensor_dom_bact"/>
    <property type="match status" value="1"/>
</dbReference>
<feature type="domain" description="PAC" evidence="11">
    <location>
        <begin position="435"/>
        <end position="489"/>
    </location>
</feature>
<feature type="domain" description="PAS" evidence="10">
    <location>
        <begin position="362"/>
        <end position="406"/>
    </location>
</feature>
<feature type="transmembrane region" description="Helical" evidence="9">
    <location>
        <begin position="20"/>
        <end position="39"/>
    </location>
</feature>
<keyword evidence="5" id="KW-0547">Nucleotide-binding</keyword>
<evidence type="ECO:0000256" key="9">
    <source>
        <dbReference type="SAM" id="Phobius"/>
    </source>
</evidence>
<dbReference type="GO" id="GO:0016020">
    <property type="term" value="C:membrane"/>
    <property type="evidence" value="ECO:0007669"/>
    <property type="project" value="UniProtKB-SubCell"/>
</dbReference>
<name>A0A368N785_9GAMM</name>
<evidence type="ECO:0000256" key="8">
    <source>
        <dbReference type="ARBA" id="ARBA00023012"/>
    </source>
</evidence>
<dbReference type="PROSITE" id="PS50113">
    <property type="entry name" value="PAC"/>
    <property type="match status" value="1"/>
</dbReference>
<comment type="cofactor">
    <cofactor evidence="1">
        <name>Mg(2+)</name>
        <dbReference type="ChEBI" id="CHEBI:18420"/>
    </cofactor>
</comment>
<dbReference type="EMBL" id="QPID01000010">
    <property type="protein sequence ID" value="RCU45441.1"/>
    <property type="molecule type" value="Genomic_DNA"/>
</dbReference>
<evidence type="ECO:0000256" key="1">
    <source>
        <dbReference type="ARBA" id="ARBA00001946"/>
    </source>
</evidence>
<keyword evidence="6" id="KW-0418">Kinase</keyword>
<dbReference type="CDD" id="cd01949">
    <property type="entry name" value="GGDEF"/>
    <property type="match status" value="1"/>
</dbReference>
<dbReference type="InterPro" id="IPR029151">
    <property type="entry name" value="Sensor-like_sf"/>
</dbReference>
<dbReference type="InterPro" id="IPR052163">
    <property type="entry name" value="DGC-Regulatory_Protein"/>
</dbReference>
<dbReference type="Proteomes" id="UP000252558">
    <property type="component" value="Unassembled WGS sequence"/>
</dbReference>
<evidence type="ECO:0000259" key="12">
    <source>
        <dbReference type="PROSITE" id="PS50887"/>
    </source>
</evidence>
<dbReference type="InterPro" id="IPR035965">
    <property type="entry name" value="PAS-like_dom_sf"/>
</dbReference>
<keyword evidence="7" id="KW-0067">ATP-binding</keyword>
<keyword evidence="3" id="KW-0597">Phosphoprotein</keyword>
<evidence type="ECO:0000256" key="5">
    <source>
        <dbReference type="ARBA" id="ARBA00022741"/>
    </source>
</evidence>
<dbReference type="InterPro" id="IPR000014">
    <property type="entry name" value="PAS"/>
</dbReference>
<dbReference type="GO" id="GO:0000160">
    <property type="term" value="P:phosphorelay signal transduction system"/>
    <property type="evidence" value="ECO:0007669"/>
    <property type="project" value="UniProtKB-KW"/>
</dbReference>
<dbReference type="SUPFAM" id="SSF55785">
    <property type="entry name" value="PYP-like sensor domain (PAS domain)"/>
    <property type="match status" value="1"/>
</dbReference>
<evidence type="ECO:0000313" key="14">
    <source>
        <dbReference type="Proteomes" id="UP000252558"/>
    </source>
</evidence>
<dbReference type="Gene3D" id="3.30.70.270">
    <property type="match status" value="1"/>
</dbReference>
<evidence type="ECO:0000256" key="4">
    <source>
        <dbReference type="ARBA" id="ARBA00022679"/>
    </source>
</evidence>
<comment type="caution">
    <text evidence="13">The sequence shown here is derived from an EMBL/GenBank/DDBJ whole genome shotgun (WGS) entry which is preliminary data.</text>
</comment>
<dbReference type="InterPro" id="IPR001610">
    <property type="entry name" value="PAC"/>
</dbReference>
<dbReference type="AlphaFoldDB" id="A0A368N785"/>
<dbReference type="InterPro" id="IPR048760">
    <property type="entry name" value="VP0354-like_sensor_dom"/>
</dbReference>
<dbReference type="PANTHER" id="PTHR46663">
    <property type="entry name" value="DIGUANYLATE CYCLASE DGCT-RELATED"/>
    <property type="match status" value="1"/>
</dbReference>
<evidence type="ECO:0000256" key="6">
    <source>
        <dbReference type="ARBA" id="ARBA00022777"/>
    </source>
</evidence>